<dbReference type="EC" id="3.5.1.15" evidence="5"/>
<dbReference type="GO" id="GO:0016788">
    <property type="term" value="F:hydrolase activity, acting on ester bonds"/>
    <property type="evidence" value="ECO:0007669"/>
    <property type="project" value="InterPro"/>
</dbReference>
<dbReference type="InterPro" id="IPR007036">
    <property type="entry name" value="Aste_AspA_hybrid_dom"/>
</dbReference>
<feature type="domain" description="AstE/AspA barrel-sandwich hybrid" evidence="8">
    <location>
        <begin position="227"/>
        <end position="308"/>
    </location>
</feature>
<dbReference type="Pfam" id="PF04952">
    <property type="entry name" value="AstE_AspA_hybrid"/>
    <property type="match status" value="1"/>
</dbReference>
<dbReference type="GO" id="GO:0019807">
    <property type="term" value="F:aspartoacylase activity"/>
    <property type="evidence" value="ECO:0007669"/>
    <property type="project" value="UniProtKB-UniRule"/>
</dbReference>
<dbReference type="PANTHER" id="PTHR15162:SF7">
    <property type="entry name" value="SUCCINYLGLUTAMATE DESUCCINYLASE"/>
    <property type="match status" value="1"/>
</dbReference>
<evidence type="ECO:0000259" key="8">
    <source>
        <dbReference type="Pfam" id="PF04952"/>
    </source>
</evidence>
<evidence type="ECO:0000256" key="4">
    <source>
        <dbReference type="ARBA" id="ARBA00022833"/>
    </source>
</evidence>
<feature type="binding site" evidence="5">
    <location>
        <position position="296"/>
    </location>
    <ligand>
        <name>substrate</name>
    </ligand>
</feature>
<dbReference type="PANTHER" id="PTHR15162">
    <property type="entry name" value="ASPARTOACYLASE"/>
    <property type="match status" value="1"/>
</dbReference>
<dbReference type="HAMAP" id="MF_00704">
    <property type="entry name" value="Aspartoacylase"/>
    <property type="match status" value="1"/>
</dbReference>
<proteinExistence type="inferred from homology"/>
<dbReference type="NCBIfam" id="NF002601">
    <property type="entry name" value="PRK02259.1"/>
    <property type="match status" value="1"/>
</dbReference>
<evidence type="ECO:0000313" key="10">
    <source>
        <dbReference type="EMBL" id="WOB45444.1"/>
    </source>
</evidence>
<dbReference type="CDD" id="cd06909">
    <property type="entry name" value="M14_ASPA"/>
    <property type="match status" value="1"/>
</dbReference>
<dbReference type="GO" id="GO:0005829">
    <property type="term" value="C:cytosol"/>
    <property type="evidence" value="ECO:0007669"/>
    <property type="project" value="TreeGrafter"/>
</dbReference>
<evidence type="ECO:0000256" key="7">
    <source>
        <dbReference type="PIRSR" id="PIRSR018001-3"/>
    </source>
</evidence>
<dbReference type="SUPFAM" id="SSF53187">
    <property type="entry name" value="Zn-dependent exopeptidases"/>
    <property type="match status" value="1"/>
</dbReference>
<feature type="active site" description="Proton donor/acceptor" evidence="6">
    <location>
        <position position="165"/>
    </location>
</feature>
<feature type="binding site" evidence="5 7">
    <location>
        <position position="17"/>
    </location>
    <ligand>
        <name>Zn(2+)</name>
        <dbReference type="ChEBI" id="CHEBI:29105"/>
    </ligand>
</feature>
<organism evidence="10">
    <name type="scientific">Thermoleptolyngbya oregonensis NK1-22</name>
    <dbReference type="NCBI Taxonomy" id="2547457"/>
    <lineage>
        <taxon>Bacteria</taxon>
        <taxon>Bacillati</taxon>
        <taxon>Cyanobacteriota</taxon>
        <taxon>Cyanophyceae</taxon>
        <taxon>Oculatellales</taxon>
        <taxon>Oculatellaceae</taxon>
        <taxon>Thermoleptolyngbya</taxon>
    </lineage>
</organism>
<evidence type="ECO:0000256" key="5">
    <source>
        <dbReference type="HAMAP-Rule" id="MF_00704"/>
    </source>
</evidence>
<accession>A0AA97BEA2</accession>
<evidence type="ECO:0000256" key="6">
    <source>
        <dbReference type="PIRSR" id="PIRSR018001-1"/>
    </source>
</evidence>
<dbReference type="KEGG" id="tog:HNI00_21645"/>
<keyword evidence="4 5" id="KW-0862">Zinc</keyword>
<feature type="binding site" evidence="5 7">
    <location>
        <position position="106"/>
    </location>
    <ligand>
        <name>Zn(2+)</name>
        <dbReference type="ChEBI" id="CHEBI:29105"/>
    </ligand>
</feature>
<feature type="binding site" evidence="5">
    <location>
        <position position="165"/>
    </location>
    <ligand>
        <name>substrate</name>
    </ligand>
</feature>
<sequence length="319" mass="35781">MDKIRRVLLVGGTHGNELTGIYLIRRFQHAPQLISRPSFETMTLLSNLEAIAAGVRYVDQDMNRCCDRAHLELPEPVDYEVRRAQEINRRFGPSGSTPADVILDIHSTTSNMGMTLILDDHHPFKLRLAAALSAQQPDLRIYSSANSGRQQDALRSLGRFGICLEVGPVAQGVLQADLFQRTEALVQQILDVLDQQNWHEPLPKVQPLTTQPVTTQPVTTHPVTMQPLTVYQYLGTVPYPRDTEGQITAMIHPHLQGRDYESLNPGDPIFLSLTGETLLYTGETVVFPVFINEAAYYEKDIAMVLTQRHDLQVDFAESL</sequence>
<comment type="similarity">
    <text evidence="1 5">Belongs to the AspA/AstE family. Aspartoacylase subfamily.</text>
</comment>
<comment type="cofactor">
    <cofactor evidence="5 7">
        <name>Zn(2+)</name>
        <dbReference type="ChEBI" id="CHEBI:29105"/>
    </cofactor>
    <text evidence="5 7">Binds 1 zinc ion per subunit.</text>
</comment>
<dbReference type="EMBL" id="CP053540">
    <property type="protein sequence ID" value="WOB45444.1"/>
    <property type="molecule type" value="Genomic_DNA"/>
</dbReference>
<dbReference type="AlphaFoldDB" id="A0AA97BEA2"/>
<dbReference type="PIRSF" id="PIRSF018001">
    <property type="entry name" value="Aspartoacylase"/>
    <property type="match status" value="1"/>
</dbReference>
<feature type="binding site" evidence="5">
    <location>
        <begin position="63"/>
        <end position="64"/>
    </location>
    <ligand>
        <name>substrate</name>
    </ligand>
</feature>
<dbReference type="GO" id="GO:0008270">
    <property type="term" value="F:zinc ion binding"/>
    <property type="evidence" value="ECO:0007669"/>
    <property type="project" value="UniProtKB-UniRule"/>
</dbReference>
<evidence type="ECO:0000256" key="3">
    <source>
        <dbReference type="ARBA" id="ARBA00022801"/>
    </source>
</evidence>
<gene>
    <name evidence="10" type="ORF">HNI00_21645</name>
</gene>
<feature type="binding site" evidence="5 7">
    <location>
        <position position="14"/>
    </location>
    <ligand>
        <name>Zn(2+)</name>
        <dbReference type="ChEBI" id="CHEBI:29105"/>
    </ligand>
</feature>
<dbReference type="RefSeq" id="WP_316789407.1">
    <property type="nucleotide sequence ID" value="NZ_CP053540.1"/>
</dbReference>
<reference evidence="10" key="1">
    <citation type="submission" date="2020-05" db="EMBL/GenBank/DDBJ databases">
        <authorList>
            <person name="Zhu T."/>
            <person name="Keshari N."/>
            <person name="Lu X."/>
        </authorList>
    </citation>
    <scope>NUCLEOTIDE SEQUENCE</scope>
    <source>
        <strain evidence="10">NK1-22</strain>
    </source>
</reference>
<feature type="domain" description="Succinylglutamate desuccinylase/Aspartoacylase catalytic" evidence="9">
    <location>
        <begin position="4"/>
        <end position="192"/>
    </location>
</feature>
<evidence type="ECO:0000256" key="2">
    <source>
        <dbReference type="ARBA" id="ARBA00022723"/>
    </source>
</evidence>
<dbReference type="Gene3D" id="3.40.630.10">
    <property type="entry name" value="Zn peptidases"/>
    <property type="match status" value="1"/>
</dbReference>
<evidence type="ECO:0000259" key="9">
    <source>
        <dbReference type="Pfam" id="PF24827"/>
    </source>
</evidence>
<protein>
    <recommendedName>
        <fullName evidence="5">Probable aspartoacylase</fullName>
        <ecNumber evidence="5">3.5.1.15</ecNumber>
    </recommendedName>
</protein>
<dbReference type="InterPro" id="IPR055438">
    <property type="entry name" value="AstE_AspA_cat"/>
</dbReference>
<dbReference type="Gene3D" id="2.20.25.160">
    <property type="match status" value="1"/>
</dbReference>
<evidence type="ECO:0000256" key="1">
    <source>
        <dbReference type="ARBA" id="ARBA00006173"/>
    </source>
</evidence>
<feature type="binding site" evidence="5">
    <location>
        <position position="56"/>
    </location>
    <ligand>
        <name>substrate</name>
    </ligand>
</feature>
<comment type="catalytic activity">
    <reaction evidence="5">
        <text>an N-acyl-L-aspartate + H2O = a carboxylate + L-aspartate</text>
        <dbReference type="Rhea" id="RHEA:10872"/>
        <dbReference type="ChEBI" id="CHEBI:15377"/>
        <dbReference type="ChEBI" id="CHEBI:29067"/>
        <dbReference type="ChEBI" id="CHEBI:29991"/>
        <dbReference type="ChEBI" id="CHEBI:58497"/>
        <dbReference type="EC" id="3.5.1.15"/>
    </reaction>
</comment>
<dbReference type="InterPro" id="IPR016708">
    <property type="entry name" value="Aspartoacylase"/>
</dbReference>
<dbReference type="Pfam" id="PF24827">
    <property type="entry name" value="AstE_AspA_cat"/>
    <property type="match status" value="1"/>
</dbReference>
<keyword evidence="2 5" id="KW-0479">Metal-binding</keyword>
<name>A0AA97BEA2_9CYAN</name>
<dbReference type="InterPro" id="IPR050178">
    <property type="entry name" value="AspA/AstE_fam"/>
</dbReference>
<keyword evidence="3 5" id="KW-0378">Hydrolase</keyword>